<dbReference type="SUPFAM" id="SSF55729">
    <property type="entry name" value="Acyl-CoA N-acyltransferases (Nat)"/>
    <property type="match status" value="1"/>
</dbReference>
<dbReference type="RefSeq" id="WP_170210636.1">
    <property type="nucleotide sequence ID" value="NZ_BJML01000003.1"/>
</dbReference>
<evidence type="ECO:0000259" key="1">
    <source>
        <dbReference type="PROSITE" id="PS51186"/>
    </source>
</evidence>
<gene>
    <name evidence="2" type="ORF">MTE01_13180</name>
</gene>
<accession>A0A4Y3QKZ7</accession>
<protein>
    <submittedName>
        <fullName evidence="2">N-acetyltransferase</fullName>
    </submittedName>
</protein>
<dbReference type="GeneID" id="57144014"/>
<organism evidence="2 3">
    <name type="scientific">Microbacterium testaceum</name>
    <name type="common">Aureobacterium testaceum</name>
    <name type="synonym">Brevibacterium testaceum</name>
    <dbReference type="NCBI Taxonomy" id="2033"/>
    <lineage>
        <taxon>Bacteria</taxon>
        <taxon>Bacillati</taxon>
        <taxon>Actinomycetota</taxon>
        <taxon>Actinomycetes</taxon>
        <taxon>Micrococcales</taxon>
        <taxon>Microbacteriaceae</taxon>
        <taxon>Microbacterium</taxon>
    </lineage>
</organism>
<evidence type="ECO:0000313" key="3">
    <source>
        <dbReference type="Proteomes" id="UP000319525"/>
    </source>
</evidence>
<dbReference type="InterPro" id="IPR016181">
    <property type="entry name" value="Acyl_CoA_acyltransferase"/>
</dbReference>
<name>A0A4Y3QKZ7_MICTE</name>
<dbReference type="InterPro" id="IPR000182">
    <property type="entry name" value="GNAT_dom"/>
</dbReference>
<dbReference type="Proteomes" id="UP000319525">
    <property type="component" value="Unassembled WGS sequence"/>
</dbReference>
<keyword evidence="2" id="KW-0808">Transferase</keyword>
<dbReference type="Pfam" id="PF13673">
    <property type="entry name" value="Acetyltransf_10"/>
    <property type="match status" value="1"/>
</dbReference>
<sequence>MIIARLATARVEDAPAVAAFQTLAWQQTYRGLIDDALLDVPASSRVDRWTERIRSGSRTVTIAWAASAIVGVASTSVEDSPRAGLPPRELHTLYLRRDAQGAGLGSRLLHAAIGDDAAHLLVFEVNRRARRFYAHHGFAPVGGTLLDPGTGLTERRWVRPGRVIAAPGQA</sequence>
<proteinExistence type="predicted"/>
<dbReference type="GO" id="GO:0016747">
    <property type="term" value="F:acyltransferase activity, transferring groups other than amino-acyl groups"/>
    <property type="evidence" value="ECO:0007669"/>
    <property type="project" value="InterPro"/>
</dbReference>
<comment type="caution">
    <text evidence="2">The sequence shown here is derived from an EMBL/GenBank/DDBJ whole genome shotgun (WGS) entry which is preliminary data.</text>
</comment>
<feature type="domain" description="N-acetyltransferase" evidence="1">
    <location>
        <begin position="4"/>
        <end position="159"/>
    </location>
</feature>
<dbReference type="Gene3D" id="3.40.630.30">
    <property type="match status" value="1"/>
</dbReference>
<evidence type="ECO:0000313" key="2">
    <source>
        <dbReference type="EMBL" id="GEB45373.1"/>
    </source>
</evidence>
<dbReference type="AlphaFoldDB" id="A0A4Y3QKZ7"/>
<dbReference type="EMBL" id="BJML01000003">
    <property type="protein sequence ID" value="GEB45373.1"/>
    <property type="molecule type" value="Genomic_DNA"/>
</dbReference>
<reference evidence="2 3" key="1">
    <citation type="submission" date="2019-06" db="EMBL/GenBank/DDBJ databases">
        <title>Whole genome shotgun sequence of Microbacterium testaceum NBRC 12675.</title>
        <authorList>
            <person name="Hosoyama A."/>
            <person name="Uohara A."/>
            <person name="Ohji S."/>
            <person name="Ichikawa N."/>
        </authorList>
    </citation>
    <scope>NUCLEOTIDE SEQUENCE [LARGE SCALE GENOMIC DNA]</scope>
    <source>
        <strain evidence="2 3">NBRC 12675</strain>
    </source>
</reference>
<dbReference type="PROSITE" id="PS51186">
    <property type="entry name" value="GNAT"/>
    <property type="match status" value="1"/>
</dbReference>
<dbReference type="CDD" id="cd04301">
    <property type="entry name" value="NAT_SF"/>
    <property type="match status" value="1"/>
</dbReference>